<dbReference type="AlphaFoldDB" id="A0A369KD72"/>
<dbReference type="EMBL" id="LUEZ02000004">
    <property type="protein sequence ID" value="RDB30615.1"/>
    <property type="molecule type" value="Genomic_DNA"/>
</dbReference>
<comment type="caution">
    <text evidence="1">The sequence shown here is derived from an EMBL/GenBank/DDBJ whole genome shotgun (WGS) entry which is preliminary data.</text>
</comment>
<dbReference type="InParanoid" id="A0A369KD72"/>
<evidence type="ECO:0000313" key="1">
    <source>
        <dbReference type="EMBL" id="RDB30615.1"/>
    </source>
</evidence>
<gene>
    <name evidence="1" type="ORF">Hypma_005871</name>
</gene>
<protein>
    <submittedName>
        <fullName evidence="1">Uncharacterized protein</fullName>
    </submittedName>
</protein>
<reference evidence="1" key="1">
    <citation type="submission" date="2018-04" db="EMBL/GenBank/DDBJ databases">
        <title>Whole genome sequencing of Hypsizygus marmoreus.</title>
        <authorList>
            <person name="Choi I.-G."/>
            <person name="Min B."/>
            <person name="Kim J.-G."/>
            <person name="Kim S."/>
            <person name="Oh Y.-L."/>
            <person name="Kong W.-S."/>
            <person name="Park H."/>
            <person name="Jeong J."/>
            <person name="Song E.-S."/>
        </authorList>
    </citation>
    <scope>NUCLEOTIDE SEQUENCE [LARGE SCALE GENOMIC DNA]</scope>
    <source>
        <strain evidence="1">51987-8</strain>
    </source>
</reference>
<name>A0A369KD72_HYPMA</name>
<organism evidence="1 2">
    <name type="scientific">Hypsizygus marmoreus</name>
    <name type="common">White beech mushroom</name>
    <name type="synonym">Agaricus marmoreus</name>
    <dbReference type="NCBI Taxonomy" id="39966"/>
    <lineage>
        <taxon>Eukaryota</taxon>
        <taxon>Fungi</taxon>
        <taxon>Dikarya</taxon>
        <taxon>Basidiomycota</taxon>
        <taxon>Agaricomycotina</taxon>
        <taxon>Agaricomycetes</taxon>
        <taxon>Agaricomycetidae</taxon>
        <taxon>Agaricales</taxon>
        <taxon>Tricholomatineae</taxon>
        <taxon>Lyophyllaceae</taxon>
        <taxon>Hypsizygus</taxon>
    </lineage>
</organism>
<accession>A0A369KD72</accession>
<keyword evidence="2" id="KW-1185">Reference proteome</keyword>
<dbReference type="Proteomes" id="UP000076154">
    <property type="component" value="Unassembled WGS sequence"/>
</dbReference>
<sequence length="129" mass="14315">MHEFKVSMSDSRPSTRGAISTIDMDFPVKHAWKSTPAEEKTLSETRYKVPSHITPLYLHILGILDDDEYEYLASGGKMHSTVHQILSGGIWTSLRCCNCCCFEERGPVHPATPTPAPDCGCRYTPSADV</sequence>
<proteinExistence type="predicted"/>
<evidence type="ECO:0000313" key="2">
    <source>
        <dbReference type="Proteomes" id="UP000076154"/>
    </source>
</evidence>